<dbReference type="Pfam" id="PF00892">
    <property type="entry name" value="EamA"/>
    <property type="match status" value="1"/>
</dbReference>
<evidence type="ECO:0000256" key="4">
    <source>
        <dbReference type="ARBA" id="ARBA00023136"/>
    </source>
</evidence>
<feature type="transmembrane region" description="Helical" evidence="5">
    <location>
        <begin position="63"/>
        <end position="82"/>
    </location>
</feature>
<protein>
    <submittedName>
        <fullName evidence="7">Membrane protein</fullName>
    </submittedName>
</protein>
<dbReference type="PANTHER" id="PTHR32322:SF9">
    <property type="entry name" value="AMINO-ACID METABOLITE EFFLUX PUMP-RELATED"/>
    <property type="match status" value="1"/>
</dbReference>
<proteinExistence type="predicted"/>
<organism evidence="7 8">
    <name type="scientific">Zoogloea oryzae</name>
    <dbReference type="NCBI Taxonomy" id="310767"/>
    <lineage>
        <taxon>Bacteria</taxon>
        <taxon>Pseudomonadati</taxon>
        <taxon>Pseudomonadota</taxon>
        <taxon>Betaproteobacteria</taxon>
        <taxon>Rhodocyclales</taxon>
        <taxon>Zoogloeaceae</taxon>
        <taxon>Zoogloea</taxon>
    </lineage>
</organism>
<dbReference type="Proteomes" id="UP001157167">
    <property type="component" value="Unassembled WGS sequence"/>
</dbReference>
<dbReference type="SUPFAM" id="SSF103481">
    <property type="entry name" value="Multidrug resistance efflux transporter EmrE"/>
    <property type="match status" value="2"/>
</dbReference>
<feature type="transmembrane region" description="Helical" evidence="5">
    <location>
        <begin position="252"/>
        <end position="272"/>
    </location>
</feature>
<feature type="transmembrane region" description="Helical" evidence="5">
    <location>
        <begin position="31"/>
        <end position="51"/>
    </location>
</feature>
<keyword evidence="2 5" id="KW-0812">Transmembrane</keyword>
<dbReference type="InterPro" id="IPR037185">
    <property type="entry name" value="EmrE-like"/>
</dbReference>
<sequence length="284" mass="29427">MYLRLSLAMLAFVGNSILCRLALKQTQIDAASFTLIRILGGAIVLALLMLLRGRFSRRSGSWAGGLALAVYATAFSFAYLHLEAGTGALLLFGAVQLCMIAWGAINGEKLALAHVLGIVLACCGIVVLLLPGASAPPMAYAALMILSGLAWGVYSLLGRGGEAPEQSTAGNFARALLMVGVFCLPMLPSMNWDAAGVTYAVISGGLASGVGYVLWYGAVRSLSRISAAVVQLSVPCLTGIAGYLFLDEVLTARLLLASAAVLGGIGLVLRAGQDRPARPASRKI</sequence>
<evidence type="ECO:0000256" key="3">
    <source>
        <dbReference type="ARBA" id="ARBA00022989"/>
    </source>
</evidence>
<evidence type="ECO:0000313" key="8">
    <source>
        <dbReference type="Proteomes" id="UP001157167"/>
    </source>
</evidence>
<feature type="transmembrane region" description="Helical" evidence="5">
    <location>
        <begin position="88"/>
        <end position="105"/>
    </location>
</feature>
<evidence type="ECO:0000256" key="2">
    <source>
        <dbReference type="ARBA" id="ARBA00022692"/>
    </source>
</evidence>
<keyword evidence="4 5" id="KW-0472">Membrane</keyword>
<keyword evidence="8" id="KW-1185">Reference proteome</keyword>
<comment type="caution">
    <text evidence="7">The sequence shown here is derived from an EMBL/GenBank/DDBJ whole genome shotgun (WGS) entry which is preliminary data.</text>
</comment>
<keyword evidence="3 5" id="KW-1133">Transmembrane helix</keyword>
<dbReference type="InterPro" id="IPR000620">
    <property type="entry name" value="EamA_dom"/>
</dbReference>
<comment type="subcellular location">
    <subcellularLocation>
        <location evidence="1">Membrane</location>
        <topology evidence="1">Multi-pass membrane protein</topology>
    </subcellularLocation>
</comment>
<feature type="transmembrane region" description="Helical" evidence="5">
    <location>
        <begin position="199"/>
        <end position="218"/>
    </location>
</feature>
<feature type="transmembrane region" description="Helical" evidence="5">
    <location>
        <begin position="225"/>
        <end position="246"/>
    </location>
</feature>
<feature type="transmembrane region" description="Helical" evidence="5">
    <location>
        <begin position="112"/>
        <end position="132"/>
    </location>
</feature>
<gene>
    <name evidence="7" type="ORF">GCM10007933_32500</name>
</gene>
<dbReference type="InterPro" id="IPR050638">
    <property type="entry name" value="AA-Vitamin_Transporters"/>
</dbReference>
<evidence type="ECO:0000313" key="7">
    <source>
        <dbReference type="EMBL" id="GLT23779.1"/>
    </source>
</evidence>
<dbReference type="RefSeq" id="WP_284188961.1">
    <property type="nucleotide sequence ID" value="NZ_BSPX01000060.1"/>
</dbReference>
<accession>A0ABQ6FFI0</accession>
<feature type="transmembrane region" description="Helical" evidence="5">
    <location>
        <begin position="138"/>
        <end position="157"/>
    </location>
</feature>
<evidence type="ECO:0000256" key="5">
    <source>
        <dbReference type="SAM" id="Phobius"/>
    </source>
</evidence>
<dbReference type="EMBL" id="BSPX01000060">
    <property type="protein sequence ID" value="GLT23779.1"/>
    <property type="molecule type" value="Genomic_DNA"/>
</dbReference>
<dbReference type="PANTHER" id="PTHR32322">
    <property type="entry name" value="INNER MEMBRANE TRANSPORTER"/>
    <property type="match status" value="1"/>
</dbReference>
<feature type="domain" description="EamA" evidence="6">
    <location>
        <begin position="141"/>
        <end position="269"/>
    </location>
</feature>
<feature type="transmembrane region" description="Helical" evidence="5">
    <location>
        <begin position="169"/>
        <end position="187"/>
    </location>
</feature>
<name>A0ABQ6FFI0_9RHOO</name>
<evidence type="ECO:0000256" key="1">
    <source>
        <dbReference type="ARBA" id="ARBA00004141"/>
    </source>
</evidence>
<reference evidence="8" key="1">
    <citation type="journal article" date="2019" name="Int. J. Syst. Evol. Microbiol.">
        <title>The Global Catalogue of Microorganisms (GCM) 10K type strain sequencing project: providing services to taxonomists for standard genome sequencing and annotation.</title>
        <authorList>
            <consortium name="The Broad Institute Genomics Platform"/>
            <consortium name="The Broad Institute Genome Sequencing Center for Infectious Disease"/>
            <person name="Wu L."/>
            <person name="Ma J."/>
        </authorList>
    </citation>
    <scope>NUCLEOTIDE SEQUENCE [LARGE SCALE GENOMIC DNA]</scope>
    <source>
        <strain evidence="8">NBRC 102407</strain>
    </source>
</reference>
<evidence type="ECO:0000259" key="6">
    <source>
        <dbReference type="Pfam" id="PF00892"/>
    </source>
</evidence>